<dbReference type="Pfam" id="PF06013">
    <property type="entry name" value="WXG100"/>
    <property type="match status" value="1"/>
</dbReference>
<accession>A0A4Z0HRA0</accession>
<comment type="caution">
    <text evidence="1">The sequence shown here is derived from an EMBL/GenBank/DDBJ whole genome shotgun (WGS) entry which is preliminary data.</text>
</comment>
<dbReference type="EMBL" id="RWKA01000002">
    <property type="protein sequence ID" value="TGB47236.1"/>
    <property type="molecule type" value="Genomic_DNA"/>
</dbReference>
<gene>
    <name evidence="1" type="ORF">EJD98_05165</name>
</gene>
<dbReference type="InterPro" id="IPR036689">
    <property type="entry name" value="ESAT-6-like_sf"/>
</dbReference>
<dbReference type="NCBIfam" id="TIGR03930">
    <property type="entry name" value="WXG100_ESAT6"/>
    <property type="match status" value="1"/>
</dbReference>
<dbReference type="Gene3D" id="1.10.287.1060">
    <property type="entry name" value="ESAT-6-like"/>
    <property type="match status" value="1"/>
</dbReference>
<organism evidence="1 2">
    <name type="scientific">Mycolicibacterium peregrinum</name>
    <name type="common">Mycobacterium peregrinum</name>
    <dbReference type="NCBI Taxonomy" id="43304"/>
    <lineage>
        <taxon>Bacteria</taxon>
        <taxon>Bacillati</taxon>
        <taxon>Actinomycetota</taxon>
        <taxon>Actinomycetes</taxon>
        <taxon>Mycobacteriales</taxon>
        <taxon>Mycobacteriaceae</taxon>
        <taxon>Mycolicibacterium</taxon>
    </lineage>
</organism>
<sequence>MTPRCGPYTSVDNLPGGRHVPNELRVDWDTMVSSAKSIAEQAIQLSTELDGIGREWDSLSSTWLGDAASSYAPLWQDWHEGAQHVARVLEESCDLLRQAATAYVAEDADSAQAISESTAAMDIL</sequence>
<protein>
    <submittedName>
        <fullName evidence="1">WXG100 family type VII secretion target</fullName>
    </submittedName>
</protein>
<dbReference type="InterPro" id="IPR010310">
    <property type="entry name" value="T7SS_ESAT-6-like"/>
</dbReference>
<name>A0A4Z0HRA0_MYCPR</name>
<dbReference type="RefSeq" id="WP_135359319.1">
    <property type="nucleotide sequence ID" value="NZ_RWJZ01000002.1"/>
</dbReference>
<keyword evidence="2" id="KW-1185">Reference proteome</keyword>
<dbReference type="SUPFAM" id="SSF140453">
    <property type="entry name" value="EsxAB dimer-like"/>
    <property type="match status" value="1"/>
</dbReference>
<proteinExistence type="predicted"/>
<evidence type="ECO:0000313" key="1">
    <source>
        <dbReference type="EMBL" id="TGB47236.1"/>
    </source>
</evidence>
<dbReference type="Proteomes" id="UP000297792">
    <property type="component" value="Unassembled WGS sequence"/>
</dbReference>
<dbReference type="AlphaFoldDB" id="A0A4Z0HRA0"/>
<evidence type="ECO:0000313" key="2">
    <source>
        <dbReference type="Proteomes" id="UP000297792"/>
    </source>
</evidence>
<reference evidence="1 2" key="1">
    <citation type="submission" date="2018-12" db="EMBL/GenBank/DDBJ databases">
        <title>Draft genome sequences of Mycolicibacterium peregrinum isolated from a pig with lymphadenitis and from soil on the same Japanese pig farm.</title>
        <authorList>
            <person name="Komatsu T."/>
            <person name="Ohya K."/>
            <person name="Sawai K."/>
            <person name="Odoi J.O."/>
            <person name="Otsu K."/>
            <person name="Ota A."/>
            <person name="Ito T."/>
            <person name="Kawai M."/>
            <person name="Maruyama F."/>
        </authorList>
    </citation>
    <scope>NUCLEOTIDE SEQUENCE [LARGE SCALE GENOMIC DNA]</scope>
    <source>
        <strain evidence="1 2">138</strain>
    </source>
</reference>